<keyword evidence="3" id="KW-1185">Reference proteome</keyword>
<dbReference type="Pfam" id="PF00656">
    <property type="entry name" value="Peptidase_C14"/>
    <property type="match status" value="1"/>
</dbReference>
<dbReference type="GO" id="GO:0006508">
    <property type="term" value="P:proteolysis"/>
    <property type="evidence" value="ECO:0007669"/>
    <property type="project" value="InterPro"/>
</dbReference>
<gene>
    <name evidence="2" type="ORF">FCL40_16945</name>
</gene>
<dbReference type="Proteomes" id="UP000305674">
    <property type="component" value="Unassembled WGS sequence"/>
</dbReference>
<dbReference type="EMBL" id="SWCI01000017">
    <property type="protein sequence ID" value="TKB46862.1"/>
    <property type="molecule type" value="Genomic_DNA"/>
</dbReference>
<protein>
    <submittedName>
        <fullName evidence="2">Caspase family protein</fullName>
    </submittedName>
</protein>
<accession>A0A4U1B892</accession>
<sequence length="238" mass="27029">MKRRALIIGCPGSGSDFLPGVQADMKNFNSFLQSDRGGRWYSSEIVTLYNQSKYSIQNALNQIKREHLDYLLVVFSGHGEYSDQAMCRRLYVDREYIYETDLRQLCNRQLLILDNCAARDDSVLEKKAEMIFEGLSARNMYRNHRTVFENNVMACPPQEIVLYSCDIEEYSSDTTKGGTYSFNLLSQAFNLSHHADVSSLEAHVAASEVVSRVSMGKQNPQYYCSARRGSKLPIAVGE</sequence>
<reference evidence="2 3" key="1">
    <citation type="submission" date="2019-04" db="EMBL/GenBank/DDBJ databases">
        <authorList>
            <person name="Hwang J.C."/>
        </authorList>
    </citation>
    <scope>NUCLEOTIDE SEQUENCE [LARGE SCALE GENOMIC DNA]</scope>
    <source>
        <strain evidence="2 3">IMCC35001</strain>
    </source>
</reference>
<organism evidence="2 3">
    <name type="scientific">Ferrimonas sediminicola</name>
    <dbReference type="NCBI Taxonomy" id="2569538"/>
    <lineage>
        <taxon>Bacteria</taxon>
        <taxon>Pseudomonadati</taxon>
        <taxon>Pseudomonadota</taxon>
        <taxon>Gammaproteobacteria</taxon>
        <taxon>Alteromonadales</taxon>
        <taxon>Ferrimonadaceae</taxon>
        <taxon>Ferrimonas</taxon>
    </lineage>
</organism>
<dbReference type="InterPro" id="IPR029030">
    <property type="entry name" value="Caspase-like_dom_sf"/>
</dbReference>
<evidence type="ECO:0000259" key="1">
    <source>
        <dbReference type="Pfam" id="PF00656"/>
    </source>
</evidence>
<comment type="caution">
    <text evidence="2">The sequence shown here is derived from an EMBL/GenBank/DDBJ whole genome shotgun (WGS) entry which is preliminary data.</text>
</comment>
<evidence type="ECO:0000313" key="2">
    <source>
        <dbReference type="EMBL" id="TKB46862.1"/>
    </source>
</evidence>
<dbReference type="AlphaFoldDB" id="A0A4U1B892"/>
<proteinExistence type="predicted"/>
<dbReference type="SUPFAM" id="SSF52129">
    <property type="entry name" value="Caspase-like"/>
    <property type="match status" value="1"/>
</dbReference>
<dbReference type="RefSeq" id="WP_136854481.1">
    <property type="nucleotide sequence ID" value="NZ_SWCI01000017.1"/>
</dbReference>
<dbReference type="GO" id="GO:0004197">
    <property type="term" value="F:cysteine-type endopeptidase activity"/>
    <property type="evidence" value="ECO:0007669"/>
    <property type="project" value="InterPro"/>
</dbReference>
<dbReference type="OrthoDB" id="639945at2"/>
<evidence type="ECO:0000313" key="3">
    <source>
        <dbReference type="Proteomes" id="UP000305674"/>
    </source>
</evidence>
<name>A0A4U1B892_9GAMM</name>
<dbReference type="InterPro" id="IPR011600">
    <property type="entry name" value="Pept_C14_caspase"/>
</dbReference>
<feature type="domain" description="Peptidase C14 caspase" evidence="1">
    <location>
        <begin position="2"/>
        <end position="226"/>
    </location>
</feature>
<dbReference type="Gene3D" id="3.40.50.1460">
    <property type="match status" value="1"/>
</dbReference>